<dbReference type="InterPro" id="IPR010499">
    <property type="entry name" value="AraC_E-bd"/>
</dbReference>
<dbReference type="SUPFAM" id="SSF55136">
    <property type="entry name" value="Probable bacterial effector-binding domain"/>
    <property type="match status" value="1"/>
</dbReference>
<comment type="caution">
    <text evidence="2">The sequence shown here is derived from an EMBL/GenBank/DDBJ whole genome shotgun (WGS) entry which is preliminary data.</text>
</comment>
<feature type="domain" description="AraC effector-binding" evidence="1">
    <location>
        <begin position="7"/>
        <end position="158"/>
    </location>
</feature>
<dbReference type="InterPro" id="IPR011256">
    <property type="entry name" value="Reg_factor_effector_dom_sf"/>
</dbReference>
<dbReference type="EMBL" id="JAXOVW010000024">
    <property type="protein sequence ID" value="MDZ5607936.1"/>
    <property type="molecule type" value="Genomic_DNA"/>
</dbReference>
<dbReference type="SMART" id="SM00871">
    <property type="entry name" value="AraC_E_bind"/>
    <property type="match status" value="1"/>
</dbReference>
<evidence type="ECO:0000259" key="1">
    <source>
        <dbReference type="SMART" id="SM00871"/>
    </source>
</evidence>
<name>A0ABU5JWV9_9BACI</name>
<dbReference type="RefSeq" id="WP_374217918.1">
    <property type="nucleotide sequence ID" value="NZ_JAXOVW010000024.1"/>
</dbReference>
<dbReference type="Gene3D" id="3.20.80.10">
    <property type="entry name" value="Regulatory factor, effector binding domain"/>
    <property type="match status" value="1"/>
</dbReference>
<accession>A0ABU5JWV9</accession>
<reference evidence="3" key="1">
    <citation type="submission" date="2023-11" db="EMBL/GenBank/DDBJ databases">
        <title>Genome Sequence of Bacillus pseudomycoides stain BUPM19.</title>
        <authorList>
            <person name="Farhat A."/>
        </authorList>
    </citation>
    <scope>NUCLEOTIDE SEQUENCE [LARGE SCALE GENOMIC DNA]</scope>
    <source>
        <strain evidence="3">BUPM19</strain>
    </source>
</reference>
<evidence type="ECO:0000313" key="3">
    <source>
        <dbReference type="Proteomes" id="UP001291930"/>
    </source>
</evidence>
<organism evidence="2 3">
    <name type="scientific">Bacillus bingmayongensis</name>
    <dbReference type="NCBI Taxonomy" id="1150157"/>
    <lineage>
        <taxon>Bacteria</taxon>
        <taxon>Bacillati</taxon>
        <taxon>Bacillota</taxon>
        <taxon>Bacilli</taxon>
        <taxon>Bacillales</taxon>
        <taxon>Bacillaceae</taxon>
        <taxon>Bacillus</taxon>
    </lineage>
</organism>
<sequence>MTGPILQNVLIKRFDEMKLVGLRVLCSGEEYIHEIPKASMRLSKRMSEIKHVMNPSLQYGAFVVENHSAEEDGYWVCIEVKKYEEIPAGMVSLTIPSQRYAILRYQGSNEKIMDAYTNLHKWIEEYKYRRLKDKWHLEIFYSWNDSKNVAVELLDTIE</sequence>
<keyword evidence="3" id="KW-1185">Reference proteome</keyword>
<evidence type="ECO:0000313" key="2">
    <source>
        <dbReference type="EMBL" id="MDZ5607936.1"/>
    </source>
</evidence>
<protein>
    <submittedName>
        <fullName evidence="2">GyrI-like domain-containing protein</fullName>
    </submittedName>
</protein>
<proteinExistence type="predicted"/>
<dbReference type="InterPro" id="IPR029442">
    <property type="entry name" value="GyrI-like"/>
</dbReference>
<dbReference type="Proteomes" id="UP001291930">
    <property type="component" value="Unassembled WGS sequence"/>
</dbReference>
<dbReference type="Pfam" id="PF06445">
    <property type="entry name" value="GyrI-like"/>
    <property type="match status" value="1"/>
</dbReference>
<gene>
    <name evidence="2" type="ORF">U2I54_12705</name>
</gene>